<sequence>MSNIRQQLIDLINPHHRAVAKIVGGKGADTWVGETPSGGVVVITGQTQIGESVYFDAVTLRIEGKAPDLDWQEIRV</sequence>
<dbReference type="AlphaFoldDB" id="A0A1C3H489"/>
<gene>
    <name evidence="1" type="ORF">CHUV0807_1191</name>
</gene>
<proteinExistence type="predicted"/>
<evidence type="ECO:0000313" key="1">
    <source>
        <dbReference type="EMBL" id="SAM64056.1"/>
    </source>
</evidence>
<dbReference type="EMBL" id="FKLO01000044">
    <property type="protein sequence ID" value="SAM64056.1"/>
    <property type="molecule type" value="Genomic_DNA"/>
</dbReference>
<organism evidence="1 2">
    <name type="scientific">Cardiobacterium hominis</name>
    <dbReference type="NCBI Taxonomy" id="2718"/>
    <lineage>
        <taxon>Bacteria</taxon>
        <taxon>Pseudomonadati</taxon>
        <taxon>Pseudomonadota</taxon>
        <taxon>Gammaproteobacteria</taxon>
        <taxon>Cardiobacteriales</taxon>
        <taxon>Cardiobacteriaceae</taxon>
        <taxon>Cardiobacterium</taxon>
    </lineage>
</organism>
<accession>A0A1C3H489</accession>
<protein>
    <submittedName>
        <fullName evidence="1">Uncharacterized protein</fullName>
    </submittedName>
</protein>
<reference evidence="2" key="1">
    <citation type="submission" date="2016-04" db="EMBL/GenBank/DDBJ databases">
        <authorList>
            <person name="Tagini F."/>
        </authorList>
    </citation>
    <scope>NUCLEOTIDE SEQUENCE [LARGE SCALE GENOMIC DNA]</scope>
    <source>
        <strain evidence="2">CHUV0807</strain>
    </source>
</reference>
<name>A0A1C3H489_9GAMM</name>
<dbReference type="RefSeq" id="WP_079540453.1">
    <property type="nucleotide sequence ID" value="NZ_FKLO01000044.1"/>
</dbReference>
<dbReference type="Proteomes" id="UP000190837">
    <property type="component" value="Unassembled WGS sequence"/>
</dbReference>
<evidence type="ECO:0000313" key="2">
    <source>
        <dbReference type="Proteomes" id="UP000190837"/>
    </source>
</evidence>